<organism evidence="2 3">
    <name type="scientific">Rhizorhabdus histidinilytica</name>
    <dbReference type="NCBI Taxonomy" id="439228"/>
    <lineage>
        <taxon>Bacteria</taxon>
        <taxon>Pseudomonadati</taxon>
        <taxon>Pseudomonadota</taxon>
        <taxon>Alphaproteobacteria</taxon>
        <taxon>Sphingomonadales</taxon>
        <taxon>Sphingomonadaceae</taxon>
        <taxon>Rhizorhabdus</taxon>
    </lineage>
</organism>
<dbReference type="Pfam" id="PF08445">
    <property type="entry name" value="FR47"/>
    <property type="match status" value="1"/>
</dbReference>
<name>A0A1T5CTB6_9SPHN</name>
<evidence type="ECO:0000313" key="2">
    <source>
        <dbReference type="EMBL" id="SKB62573.1"/>
    </source>
</evidence>
<dbReference type="Gene3D" id="3.40.630.30">
    <property type="match status" value="1"/>
</dbReference>
<accession>A0A1T5CTB6</accession>
<dbReference type="InterPro" id="IPR013653">
    <property type="entry name" value="GCN5-like_dom"/>
</dbReference>
<dbReference type="Proteomes" id="UP000189818">
    <property type="component" value="Unassembled WGS sequence"/>
</dbReference>
<proteinExistence type="predicted"/>
<evidence type="ECO:0000313" key="3">
    <source>
        <dbReference type="Proteomes" id="UP000189818"/>
    </source>
</evidence>
<reference evidence="3" key="1">
    <citation type="submission" date="2017-02" db="EMBL/GenBank/DDBJ databases">
        <authorList>
            <person name="Varghese N."/>
            <person name="Submissions S."/>
        </authorList>
    </citation>
    <scope>NUCLEOTIDE SEQUENCE [LARGE SCALE GENOMIC DNA]</scope>
    <source>
        <strain evidence="3">UM2</strain>
    </source>
</reference>
<dbReference type="RefSeq" id="WP_235862656.1">
    <property type="nucleotide sequence ID" value="NZ_FUYM01000004.1"/>
</dbReference>
<dbReference type="GO" id="GO:0016747">
    <property type="term" value="F:acyltransferase activity, transferring groups other than amino-acyl groups"/>
    <property type="evidence" value="ECO:0007669"/>
    <property type="project" value="InterPro"/>
</dbReference>
<dbReference type="SUPFAM" id="SSF55729">
    <property type="entry name" value="Acyl-CoA N-acyltransferases (Nat)"/>
    <property type="match status" value="1"/>
</dbReference>
<sequence>MDRHAAFARGNPRAWRYRPDISPFAAARDSSIEAQSALAGLLPSDAPLVLLEAGSIAVPPGAIVEKQAVGVQMVAEALKPAPSDDRVVPLGDADAAEMLALATLTEPGPFLSNTHLFGGFIGIRIDGRLAAMAGERLKPPGHCEISGVCTHPDFRGRGLAGLLSTIVANRIAARGEVPFLHAYASNTGAIRLYESLGFRIRCEVSVLALRRPSI</sequence>
<feature type="domain" description="N-acetyltransferase" evidence="1">
    <location>
        <begin position="73"/>
        <end position="214"/>
    </location>
</feature>
<dbReference type="CDD" id="cd04301">
    <property type="entry name" value="NAT_SF"/>
    <property type="match status" value="1"/>
</dbReference>
<dbReference type="InterPro" id="IPR000182">
    <property type="entry name" value="GNAT_dom"/>
</dbReference>
<gene>
    <name evidence="2" type="ORF">SAMN06295920_104291</name>
</gene>
<dbReference type="InterPro" id="IPR016181">
    <property type="entry name" value="Acyl_CoA_acyltransferase"/>
</dbReference>
<dbReference type="EMBL" id="FUYM01000004">
    <property type="protein sequence ID" value="SKB62573.1"/>
    <property type="molecule type" value="Genomic_DNA"/>
</dbReference>
<keyword evidence="3" id="KW-1185">Reference proteome</keyword>
<protein>
    <submittedName>
        <fullName evidence="2">FR47-like protein</fullName>
    </submittedName>
</protein>
<evidence type="ECO:0000259" key="1">
    <source>
        <dbReference type="PROSITE" id="PS51186"/>
    </source>
</evidence>
<dbReference type="AlphaFoldDB" id="A0A1T5CTB6"/>
<dbReference type="PROSITE" id="PS51186">
    <property type="entry name" value="GNAT"/>
    <property type="match status" value="1"/>
</dbReference>
<dbReference type="STRING" id="439228.SAMN06295920_104291"/>